<feature type="domain" description="HTH cro/C1-type" evidence="1">
    <location>
        <begin position="63"/>
        <end position="116"/>
    </location>
</feature>
<evidence type="ECO:0000259" key="1">
    <source>
        <dbReference type="PROSITE" id="PS50943"/>
    </source>
</evidence>
<dbReference type="PANTHER" id="PTHR40455">
    <property type="entry name" value="ANTITOXIN HIGA"/>
    <property type="match status" value="1"/>
</dbReference>
<protein>
    <submittedName>
        <fullName evidence="2">HTH-type transcriptional regulator/antitoxin HigA</fullName>
    </submittedName>
</protein>
<dbReference type="PANTHER" id="PTHR40455:SF1">
    <property type="entry name" value="ANTITOXIN HIGA"/>
    <property type="match status" value="1"/>
</dbReference>
<name>A0A839ZGV2_9HYPH</name>
<reference evidence="2 3" key="1">
    <citation type="submission" date="2020-08" db="EMBL/GenBank/DDBJ databases">
        <title>Genomic Encyclopedia of Type Strains, Phase IV (KMG-IV): sequencing the most valuable type-strain genomes for metagenomic binning, comparative biology and taxonomic classification.</title>
        <authorList>
            <person name="Goeker M."/>
        </authorList>
    </citation>
    <scope>NUCLEOTIDE SEQUENCE [LARGE SCALE GENOMIC DNA]</scope>
    <source>
        <strain evidence="2 3">DSM 5895</strain>
    </source>
</reference>
<dbReference type="Gene3D" id="1.10.260.40">
    <property type="entry name" value="lambda repressor-like DNA-binding domains"/>
    <property type="match status" value="1"/>
</dbReference>
<sequence>MDIRPIKTDVDYEWALAEVTRYFEQQPEPGSMEGDRFDVLSDLIAAYEERHFPLPGADPVEALRAFLEATGRTQQDLAALLGSAPRASEILRRKRALTVDMIGKLSKEWGIPADVLVRPYRLAA</sequence>
<dbReference type="CDD" id="cd00093">
    <property type="entry name" value="HTH_XRE"/>
    <property type="match status" value="1"/>
</dbReference>
<accession>A0A839ZGV2</accession>
<comment type="caution">
    <text evidence="2">The sequence shown here is derived from an EMBL/GenBank/DDBJ whole genome shotgun (WGS) entry which is preliminary data.</text>
</comment>
<dbReference type="Pfam" id="PF01381">
    <property type="entry name" value="HTH_3"/>
    <property type="match status" value="1"/>
</dbReference>
<proteinExistence type="predicted"/>
<dbReference type="SMART" id="SM00530">
    <property type="entry name" value="HTH_XRE"/>
    <property type="match status" value="1"/>
</dbReference>
<gene>
    <name evidence="2" type="ORF">FHS55_004664</name>
</gene>
<dbReference type="InterPro" id="IPR039060">
    <property type="entry name" value="Antitox_HigA"/>
</dbReference>
<dbReference type="PROSITE" id="PS50943">
    <property type="entry name" value="HTH_CROC1"/>
    <property type="match status" value="1"/>
</dbReference>
<dbReference type="AlphaFoldDB" id="A0A839ZGV2"/>
<evidence type="ECO:0000313" key="3">
    <source>
        <dbReference type="Proteomes" id="UP000533469"/>
    </source>
</evidence>
<dbReference type="GO" id="GO:0006355">
    <property type="term" value="P:regulation of DNA-templated transcription"/>
    <property type="evidence" value="ECO:0007669"/>
    <property type="project" value="InterPro"/>
</dbReference>
<dbReference type="SUPFAM" id="SSF47413">
    <property type="entry name" value="lambda repressor-like DNA-binding domains"/>
    <property type="match status" value="1"/>
</dbReference>
<keyword evidence="3" id="KW-1185">Reference proteome</keyword>
<dbReference type="InterPro" id="IPR001387">
    <property type="entry name" value="Cro/C1-type_HTH"/>
</dbReference>
<dbReference type="EMBL" id="JACICD010000020">
    <property type="protein sequence ID" value="MBB3774014.1"/>
    <property type="molecule type" value="Genomic_DNA"/>
</dbReference>
<dbReference type="GO" id="GO:0001046">
    <property type="term" value="F:core promoter sequence-specific DNA binding"/>
    <property type="evidence" value="ECO:0007669"/>
    <property type="project" value="TreeGrafter"/>
</dbReference>
<dbReference type="InterPro" id="IPR010982">
    <property type="entry name" value="Lambda_DNA-bd_dom_sf"/>
</dbReference>
<organism evidence="2 3">
    <name type="scientific">Ancylobacter tetraedralis</name>
    <dbReference type="NCBI Taxonomy" id="217068"/>
    <lineage>
        <taxon>Bacteria</taxon>
        <taxon>Pseudomonadati</taxon>
        <taxon>Pseudomonadota</taxon>
        <taxon>Alphaproteobacteria</taxon>
        <taxon>Hyphomicrobiales</taxon>
        <taxon>Xanthobacteraceae</taxon>
        <taxon>Ancylobacter</taxon>
    </lineage>
</organism>
<evidence type="ECO:0000313" key="2">
    <source>
        <dbReference type="EMBL" id="MBB3774014.1"/>
    </source>
</evidence>
<dbReference type="Proteomes" id="UP000533469">
    <property type="component" value="Unassembled WGS sequence"/>
</dbReference>